<reference evidence="2" key="1">
    <citation type="submission" date="2020-05" db="EMBL/GenBank/DDBJ databases">
        <title>Phylogenomic resolution of chytrid fungi.</title>
        <authorList>
            <person name="Stajich J.E."/>
            <person name="Amses K."/>
            <person name="Simmons R."/>
            <person name="Seto K."/>
            <person name="Myers J."/>
            <person name="Bonds A."/>
            <person name="Quandt C.A."/>
            <person name="Barry K."/>
            <person name="Liu P."/>
            <person name="Grigoriev I."/>
            <person name="Longcore J.E."/>
            <person name="James T.Y."/>
        </authorList>
    </citation>
    <scope>NUCLEOTIDE SEQUENCE</scope>
    <source>
        <strain evidence="2">PLAUS21</strain>
    </source>
</reference>
<organism evidence="2 3">
    <name type="scientific">Boothiomyces macroporosus</name>
    <dbReference type="NCBI Taxonomy" id="261099"/>
    <lineage>
        <taxon>Eukaryota</taxon>
        <taxon>Fungi</taxon>
        <taxon>Fungi incertae sedis</taxon>
        <taxon>Chytridiomycota</taxon>
        <taxon>Chytridiomycota incertae sedis</taxon>
        <taxon>Chytridiomycetes</taxon>
        <taxon>Rhizophydiales</taxon>
        <taxon>Terramycetaceae</taxon>
        <taxon>Boothiomyces</taxon>
    </lineage>
</organism>
<feature type="region of interest" description="Disordered" evidence="1">
    <location>
        <begin position="47"/>
        <end position="97"/>
    </location>
</feature>
<accession>A0AAD5UE31</accession>
<evidence type="ECO:0000313" key="2">
    <source>
        <dbReference type="EMBL" id="KAJ3255264.1"/>
    </source>
</evidence>
<keyword evidence="3" id="KW-1185">Reference proteome</keyword>
<dbReference type="Gene3D" id="1.10.30.50">
    <property type="match status" value="1"/>
</dbReference>
<evidence type="ECO:0008006" key="4">
    <source>
        <dbReference type="Google" id="ProtNLM"/>
    </source>
</evidence>
<gene>
    <name evidence="2" type="ORF">HK103_006400</name>
</gene>
<name>A0AAD5UE31_9FUNG</name>
<dbReference type="Proteomes" id="UP001210925">
    <property type="component" value="Unassembled WGS sequence"/>
</dbReference>
<feature type="compositionally biased region" description="Acidic residues" evidence="1">
    <location>
        <begin position="80"/>
        <end position="96"/>
    </location>
</feature>
<protein>
    <recommendedName>
        <fullName evidence="4">HNH endonuclease</fullName>
    </recommendedName>
</protein>
<feature type="compositionally biased region" description="Basic and acidic residues" evidence="1">
    <location>
        <begin position="133"/>
        <end position="159"/>
    </location>
</feature>
<feature type="compositionally biased region" description="Basic and acidic residues" evidence="1">
    <location>
        <begin position="427"/>
        <end position="441"/>
    </location>
</feature>
<evidence type="ECO:0000313" key="3">
    <source>
        <dbReference type="Proteomes" id="UP001210925"/>
    </source>
</evidence>
<feature type="region of interest" description="Disordered" evidence="1">
    <location>
        <begin position="128"/>
        <end position="159"/>
    </location>
</feature>
<dbReference type="EMBL" id="JADGKB010000069">
    <property type="protein sequence ID" value="KAJ3255264.1"/>
    <property type="molecule type" value="Genomic_DNA"/>
</dbReference>
<feature type="compositionally biased region" description="Basic and acidic residues" evidence="1">
    <location>
        <begin position="63"/>
        <end position="72"/>
    </location>
</feature>
<dbReference type="AlphaFoldDB" id="A0AAD5UE31"/>
<sequence length="695" mass="81005">MDSEILQQCLEINNQMKEQIDAFPLFKEVESRVRELQKLVELQKKMIVGEPPNAHSPLEADTLTDRAGEPAKIDSPIDTDIPDQIDDLEGSESEDDYYSRPIDFKSLFELSSKLEEEKDEYQDMFKKKKRKNVKVDLEKQSKKGRKESEEMKLEKPKSDYEELPCELLANIAKKKESVQKANVENQVQKASVKNIETIQTPREEPPIQKANNIEQPAREKSTMQAEALVQKHSVNKADFIVQDKSIYTARNSLLIPSEKVNHFEQYLGQRKFAKIAKDNHKVLDKPTVGQHDFKQDTVSYLKEKSKNMLEKWAQKLSSNEYSNGEITRTLDTKTKPKISAYFGTIPRKNTNDKYQSKEKTESKLLAYLDPPAAMRPTRIKPPIKKQAKEKLMAEPIEIIDSDDDPLPTFKKMTKREPQIVTKSYSSKTKDYSNDQFSKHQSETFGQSRYYDQDPGTSALEYGDENILIRRYSAGEQHMIYQYNRQKSKPPTLSNLKHERNRSREPAWGYFKKKETKQDEFIEDEPITFITDLLNIDYEKVEKKEEALSLLQSYVKAQSIEFKNPINRVYTKPLELEFFNEEYECIYCGEQKRLTTDHVIPTTRKGTVKVKSCSTCNSSKGDQNLIEWIEYNRKTGKISLAPTLYQFLLCTKNHLLLELVIADVSRFRTFEEKRDYFVKECLPEWNDLLPKDELLF</sequence>
<evidence type="ECO:0000256" key="1">
    <source>
        <dbReference type="SAM" id="MobiDB-lite"/>
    </source>
</evidence>
<proteinExistence type="predicted"/>
<comment type="caution">
    <text evidence="2">The sequence shown here is derived from an EMBL/GenBank/DDBJ whole genome shotgun (WGS) entry which is preliminary data.</text>
</comment>
<feature type="region of interest" description="Disordered" evidence="1">
    <location>
        <begin position="425"/>
        <end position="450"/>
    </location>
</feature>